<dbReference type="InterPro" id="IPR017927">
    <property type="entry name" value="FAD-bd_FR_type"/>
</dbReference>
<dbReference type="CDD" id="cd06186">
    <property type="entry name" value="NOX_Duox_like_FAD_NADP"/>
    <property type="match status" value="1"/>
</dbReference>
<reference evidence="19" key="1">
    <citation type="submission" date="2014-02" db="EMBL/GenBank/DDBJ databases">
        <authorList>
            <person name="Genoscope - CEA"/>
        </authorList>
    </citation>
    <scope>NUCLEOTIDE SEQUENCE</scope>
    <source>
        <strain evidence="19">LS3</strain>
    </source>
</reference>
<dbReference type="EC" id="1.16.1.9" evidence="3"/>
<keyword evidence="13 16" id="KW-0472">Membrane</keyword>
<feature type="transmembrane region" description="Helical" evidence="16">
    <location>
        <begin position="377"/>
        <end position="397"/>
    </location>
</feature>
<keyword evidence="10 16" id="KW-1133">Transmembrane helix</keyword>
<evidence type="ECO:0000256" key="14">
    <source>
        <dbReference type="ARBA" id="ARBA00023180"/>
    </source>
</evidence>
<gene>
    <name evidence="19" type="ORF">GNLVRS02_ARAD1C28952g</name>
</gene>
<evidence type="ECO:0000256" key="5">
    <source>
        <dbReference type="ARBA" id="ARBA00022475"/>
    </source>
</evidence>
<keyword evidence="17" id="KW-0732">Signal</keyword>
<evidence type="ECO:0000256" key="9">
    <source>
        <dbReference type="ARBA" id="ARBA00022982"/>
    </source>
</evidence>
<dbReference type="PROSITE" id="PS51384">
    <property type="entry name" value="FAD_FR"/>
    <property type="match status" value="1"/>
</dbReference>
<dbReference type="InterPro" id="IPR013112">
    <property type="entry name" value="FAD-bd_8"/>
</dbReference>
<dbReference type="SFLD" id="SFLDS00052">
    <property type="entry name" value="Ferric_Reductase_Domain"/>
    <property type="match status" value="1"/>
</dbReference>
<feature type="chain" id="PRO_5001592010" description="ferric-chelate reductase (NADPH)" evidence="17">
    <location>
        <begin position="23"/>
        <end position="787"/>
    </location>
</feature>
<dbReference type="SFLD" id="SFLDG01168">
    <property type="entry name" value="Ferric_reductase_subgroup_(FRE"/>
    <property type="match status" value="1"/>
</dbReference>
<evidence type="ECO:0000256" key="17">
    <source>
        <dbReference type="SAM" id="SignalP"/>
    </source>
</evidence>
<keyword evidence="11" id="KW-0560">Oxidoreductase</keyword>
<dbReference type="Pfam" id="PF08022">
    <property type="entry name" value="FAD_binding_8"/>
    <property type="match status" value="1"/>
</dbReference>
<dbReference type="GO" id="GO:0052851">
    <property type="term" value="F:ferric-chelate reductase (NADPH) activity"/>
    <property type="evidence" value="ECO:0007669"/>
    <property type="project" value="UniProtKB-EC"/>
</dbReference>
<feature type="transmembrane region" description="Helical" evidence="16">
    <location>
        <begin position="154"/>
        <end position="173"/>
    </location>
</feature>
<evidence type="ECO:0000256" key="3">
    <source>
        <dbReference type="ARBA" id="ARBA00012668"/>
    </source>
</evidence>
<dbReference type="AlphaFoldDB" id="A0A060T7K7"/>
<dbReference type="Gene3D" id="3.40.50.80">
    <property type="entry name" value="Nucleotide-binding domain of ferredoxin-NADP reductase (FNR) module"/>
    <property type="match status" value="1"/>
</dbReference>
<organism evidence="19">
    <name type="scientific">Blastobotrys adeninivorans</name>
    <name type="common">Yeast</name>
    <name type="synonym">Arxula adeninivorans</name>
    <dbReference type="NCBI Taxonomy" id="409370"/>
    <lineage>
        <taxon>Eukaryota</taxon>
        <taxon>Fungi</taxon>
        <taxon>Dikarya</taxon>
        <taxon>Ascomycota</taxon>
        <taxon>Saccharomycotina</taxon>
        <taxon>Dipodascomycetes</taxon>
        <taxon>Dipodascales</taxon>
        <taxon>Trichomonascaceae</taxon>
        <taxon>Blastobotrys</taxon>
    </lineage>
</organism>
<keyword evidence="4" id="KW-0813">Transport</keyword>
<evidence type="ECO:0000256" key="12">
    <source>
        <dbReference type="ARBA" id="ARBA00023065"/>
    </source>
</evidence>
<evidence type="ECO:0000256" key="2">
    <source>
        <dbReference type="ARBA" id="ARBA00006278"/>
    </source>
</evidence>
<keyword evidence="5" id="KW-1003">Cell membrane</keyword>
<feature type="transmembrane region" description="Helical" evidence="16">
    <location>
        <begin position="275"/>
        <end position="293"/>
    </location>
</feature>
<evidence type="ECO:0000313" key="19">
    <source>
        <dbReference type="EMBL" id="CDP35156.1"/>
    </source>
</evidence>
<accession>A0A060T7K7</accession>
<evidence type="ECO:0000256" key="10">
    <source>
        <dbReference type="ARBA" id="ARBA00022989"/>
    </source>
</evidence>
<evidence type="ECO:0000256" key="8">
    <source>
        <dbReference type="ARBA" id="ARBA00022827"/>
    </source>
</evidence>
<keyword evidence="14" id="KW-0325">Glycoprotein</keyword>
<comment type="catalytic activity">
    <reaction evidence="15">
        <text>2 a Fe(II)-siderophore + NADP(+) + H(+) = 2 a Fe(III)-siderophore + NADPH</text>
        <dbReference type="Rhea" id="RHEA:28795"/>
        <dbReference type="Rhea" id="RHEA-COMP:11342"/>
        <dbReference type="Rhea" id="RHEA-COMP:11344"/>
        <dbReference type="ChEBI" id="CHEBI:15378"/>
        <dbReference type="ChEBI" id="CHEBI:29033"/>
        <dbReference type="ChEBI" id="CHEBI:29034"/>
        <dbReference type="ChEBI" id="CHEBI:57783"/>
        <dbReference type="ChEBI" id="CHEBI:58349"/>
        <dbReference type="EC" id="1.16.1.9"/>
    </reaction>
</comment>
<feature type="domain" description="FAD-binding FR-type" evidence="18">
    <location>
        <begin position="429"/>
        <end position="545"/>
    </location>
</feature>
<keyword evidence="9" id="KW-0249">Electron transport</keyword>
<evidence type="ECO:0000259" key="18">
    <source>
        <dbReference type="PROSITE" id="PS51384"/>
    </source>
</evidence>
<keyword evidence="6" id="KW-0285">Flavoprotein</keyword>
<dbReference type="SUPFAM" id="SSF52343">
    <property type="entry name" value="Ferredoxin reductase-like, C-terminal NADP-linked domain"/>
    <property type="match status" value="1"/>
</dbReference>
<feature type="transmembrane region" description="Helical" evidence="16">
    <location>
        <begin position="235"/>
        <end position="255"/>
    </location>
</feature>
<evidence type="ECO:0000256" key="11">
    <source>
        <dbReference type="ARBA" id="ARBA00023002"/>
    </source>
</evidence>
<protein>
    <recommendedName>
        <fullName evidence="3">ferric-chelate reductase (NADPH)</fullName>
        <ecNumber evidence="3">1.16.1.9</ecNumber>
    </recommendedName>
</protein>
<dbReference type="InterPro" id="IPR051410">
    <property type="entry name" value="Ferric/Cupric_Reductase"/>
</dbReference>
<evidence type="ECO:0000256" key="1">
    <source>
        <dbReference type="ARBA" id="ARBA00004651"/>
    </source>
</evidence>
<dbReference type="InterPro" id="IPR013121">
    <property type="entry name" value="Fe_red_NAD-bd_6"/>
</dbReference>
<dbReference type="Pfam" id="PF08030">
    <property type="entry name" value="NAD_binding_6"/>
    <property type="match status" value="1"/>
</dbReference>
<reference evidence="19" key="2">
    <citation type="submission" date="2014-06" db="EMBL/GenBank/DDBJ databases">
        <title>The complete genome of Blastobotrys (Arxula) adeninivorans LS3 - a yeast of biotechnological interest.</title>
        <authorList>
            <person name="Kunze G."/>
            <person name="Gaillardin C."/>
            <person name="Czernicka M."/>
            <person name="Durrens P."/>
            <person name="Martin T."/>
            <person name="Boer E."/>
            <person name="Gabaldon T."/>
            <person name="Cruz J."/>
            <person name="Talla E."/>
            <person name="Marck C."/>
            <person name="Goffeau A."/>
            <person name="Barbe V."/>
            <person name="Baret P."/>
            <person name="Baronian K."/>
            <person name="Beier S."/>
            <person name="Bleykasten C."/>
            <person name="Bode R."/>
            <person name="Casaregola S."/>
            <person name="Despons L."/>
            <person name="Fairhead C."/>
            <person name="Giersberg M."/>
            <person name="Gierski P."/>
            <person name="Hahnel U."/>
            <person name="Hartmann A."/>
            <person name="Jankowska D."/>
            <person name="Jubin C."/>
            <person name="Jung P."/>
            <person name="Lafontaine I."/>
            <person name="Leh-Louis V."/>
            <person name="Lemaire M."/>
            <person name="Marcet-Houben M."/>
            <person name="Mascher M."/>
            <person name="Morel G."/>
            <person name="Richard G.-F."/>
            <person name="Riechen J."/>
            <person name="Sacerdot C."/>
            <person name="Sarkar A."/>
            <person name="Savel G."/>
            <person name="Schacherer J."/>
            <person name="Sherman D."/>
            <person name="Straub M.-L."/>
            <person name="Stein N."/>
            <person name="Thierry A."/>
            <person name="Trautwein-Schult A."/>
            <person name="Westhof E."/>
            <person name="Worch S."/>
            <person name="Dujon B."/>
            <person name="Souciet J.-L."/>
            <person name="Wincker P."/>
            <person name="Scholz U."/>
            <person name="Neuveglise N."/>
        </authorList>
    </citation>
    <scope>NUCLEOTIDE SEQUENCE</scope>
    <source>
        <strain evidence="19">LS3</strain>
    </source>
</reference>
<dbReference type="Pfam" id="PF01794">
    <property type="entry name" value="Ferric_reduct"/>
    <property type="match status" value="1"/>
</dbReference>
<comment type="similarity">
    <text evidence="2">Belongs to the ferric reductase (FRE) family.</text>
</comment>
<feature type="signal peptide" evidence="17">
    <location>
        <begin position="1"/>
        <end position="22"/>
    </location>
</feature>
<dbReference type="EMBL" id="HG937693">
    <property type="protein sequence ID" value="CDP35156.1"/>
    <property type="molecule type" value="Genomic_DNA"/>
</dbReference>
<evidence type="ECO:0000256" key="15">
    <source>
        <dbReference type="ARBA" id="ARBA00048483"/>
    </source>
</evidence>
<dbReference type="InterPro" id="IPR039261">
    <property type="entry name" value="FNR_nucleotide-bd"/>
</dbReference>
<keyword evidence="8" id="KW-0274">FAD</keyword>
<dbReference type="GO" id="GO:0015677">
    <property type="term" value="P:copper ion import"/>
    <property type="evidence" value="ECO:0007669"/>
    <property type="project" value="TreeGrafter"/>
</dbReference>
<keyword evidence="7 16" id="KW-0812">Transmembrane</keyword>
<keyword evidence="12" id="KW-0406">Ion transport</keyword>
<dbReference type="SUPFAM" id="SSF63380">
    <property type="entry name" value="Riboflavin synthase domain-like"/>
    <property type="match status" value="1"/>
</dbReference>
<name>A0A060T7K7_BLAAD</name>
<feature type="transmembrane region" description="Helical" evidence="16">
    <location>
        <begin position="353"/>
        <end position="370"/>
    </location>
</feature>
<evidence type="ECO:0000256" key="13">
    <source>
        <dbReference type="ARBA" id="ARBA00023136"/>
    </source>
</evidence>
<sequence>MVQTMKLTLLTIVSLASQLAAATWPRRYIESEACVDSSQFNFDNCTTENIQCLCQSKNYLSTVALCIHKQVTGGAKNRDDAWDHFVATRCLINNNSLSDQMYDDAKEYLKTTNLVVIPEDKEAPVYKPIRVEDHSFHISLAAQVNYLRQKDISTIQGCILVGYWVLIIALTAVKRFLRYMVVRFSQTRVSMERPGKLYRLWQKHIAIPACFGFSHMCKVRVWGISMSIPTRLESVACFVYLLLTIIFLCAPYPYMATDPLYPTHWKQMMRYMSDRTGIIAAIQMPLFTLFALRNNILIWVSGWPYATFNTYHRALARVCYALLIIHAVAKHVFSQSYGASLVEYFYPVPYYRWGVAAMGLMAIMIISAFFRESHYEIFLRLHIAAAVCAYACSIKHLDGLGYKQTIYVSLGLIAGDWVIRVSRILFINVSLFLPPVLGSTRYSFAQASLLEGEVVNLKIRTPVHWKFRPGQYVFVHINKWRVWEGHPFSIVGQSSDGESFQIFCRSRGGHTRGLLHKLAREGCTKNNQMTVSVLVEGPYGVHCPLERYDEVLLIAGGIGITSIIPYVEHLVEHRPDARIVFVWVAQFRDNLRWVDDRLQKLIRASNVDMHLYVIRERGSFEEQLESIAQANDIPMVDIDINEAATHLPESNKEPTLDPTKLDTQVDQMSVTSQSTSKVEETLFGSQSVITLQDSTSVVSPTATAKCEPTMATVAPLAYPHYRHYIQYGVRPDMEIIVRDFFNSSCGSAAVIDCGPPSLMDTVRRAICRHLETAKHGRVDYYEEGFSW</sequence>
<evidence type="ECO:0000256" key="7">
    <source>
        <dbReference type="ARBA" id="ARBA00022692"/>
    </source>
</evidence>
<dbReference type="PANTHER" id="PTHR32361">
    <property type="entry name" value="FERRIC/CUPRIC REDUCTASE TRANSMEMBRANE COMPONENT"/>
    <property type="match status" value="1"/>
</dbReference>
<dbReference type="InterPro" id="IPR017938">
    <property type="entry name" value="Riboflavin_synthase-like_b-brl"/>
</dbReference>
<dbReference type="InterPro" id="IPR013130">
    <property type="entry name" value="Fe3_Rdtase_TM_dom"/>
</dbReference>
<dbReference type="GO" id="GO:0006826">
    <property type="term" value="P:iron ion transport"/>
    <property type="evidence" value="ECO:0007669"/>
    <property type="project" value="TreeGrafter"/>
</dbReference>
<dbReference type="GO" id="GO:0006879">
    <property type="term" value="P:intracellular iron ion homeostasis"/>
    <property type="evidence" value="ECO:0007669"/>
    <property type="project" value="TreeGrafter"/>
</dbReference>
<comment type="subcellular location">
    <subcellularLocation>
        <location evidence="1">Cell membrane</location>
        <topology evidence="1">Multi-pass membrane protein</topology>
    </subcellularLocation>
</comment>
<evidence type="ECO:0000256" key="4">
    <source>
        <dbReference type="ARBA" id="ARBA00022448"/>
    </source>
</evidence>
<dbReference type="GO" id="GO:0005886">
    <property type="term" value="C:plasma membrane"/>
    <property type="evidence" value="ECO:0007669"/>
    <property type="project" value="UniProtKB-SubCell"/>
</dbReference>
<feature type="transmembrane region" description="Helical" evidence="16">
    <location>
        <begin position="314"/>
        <end position="333"/>
    </location>
</feature>
<proteinExistence type="inferred from homology"/>
<evidence type="ECO:0000256" key="16">
    <source>
        <dbReference type="SAM" id="Phobius"/>
    </source>
</evidence>
<dbReference type="PhylomeDB" id="A0A060T7K7"/>
<dbReference type="PANTHER" id="PTHR32361:SF9">
    <property type="entry name" value="FERRIC REDUCTASE TRANSMEMBRANE COMPONENT 3-RELATED"/>
    <property type="match status" value="1"/>
</dbReference>
<dbReference type="Gene3D" id="2.40.30.10">
    <property type="entry name" value="Translation factors"/>
    <property type="match status" value="1"/>
</dbReference>
<evidence type="ECO:0000256" key="6">
    <source>
        <dbReference type="ARBA" id="ARBA00022630"/>
    </source>
</evidence>